<evidence type="ECO:0000313" key="2">
    <source>
        <dbReference type="Proteomes" id="UP000185109"/>
    </source>
</evidence>
<dbReference type="Proteomes" id="UP000185109">
    <property type="component" value="Chromosome"/>
</dbReference>
<evidence type="ECO:0000313" key="1">
    <source>
        <dbReference type="EMBL" id="APO76115.1"/>
    </source>
</evidence>
<gene>
    <name evidence="1" type="ORF">AM571_CH03321</name>
</gene>
<name>A0A1L5P7J2_RHIET</name>
<protein>
    <recommendedName>
        <fullName evidence="3">Minor tail protein</fullName>
    </recommendedName>
</protein>
<reference evidence="1 2" key="1">
    <citation type="submission" date="2016-09" db="EMBL/GenBank/DDBJ databases">
        <title>The complete genome sequences of Rhizobium gallicum, symbiovars gallicum and phaseoli, symbionts associated to common bean (Phaseolus vulgaris).</title>
        <authorList>
            <person name="Bustos P."/>
            <person name="Santamaria R.I."/>
            <person name="Perez-Carrascal O.M."/>
            <person name="Juarez S."/>
            <person name="Lozano L."/>
            <person name="Martinez-Flores I."/>
            <person name="Martinez-Romero E."/>
            <person name="Cevallos M."/>
            <person name="Romero D."/>
            <person name="Davila G."/>
            <person name="Gonzalez V."/>
        </authorList>
    </citation>
    <scope>NUCLEOTIDE SEQUENCE [LARGE SCALE GENOMIC DNA]</scope>
    <source>
        <strain evidence="1 2">8C-3</strain>
    </source>
</reference>
<evidence type="ECO:0008006" key="3">
    <source>
        <dbReference type="Google" id="ProtNLM"/>
    </source>
</evidence>
<accession>A0A1L5P7J2</accession>
<proteinExistence type="predicted"/>
<dbReference type="RefSeq" id="WP_074062353.1">
    <property type="nucleotide sequence ID" value="NZ_CP017241.1"/>
</dbReference>
<dbReference type="EMBL" id="CP017241">
    <property type="protein sequence ID" value="APO76115.1"/>
    <property type="molecule type" value="Genomic_DNA"/>
</dbReference>
<dbReference type="AlphaFoldDB" id="A0A1L5P7J2"/>
<sequence>MANTPNFAIPLPDPAADVDEEFYRLQQAWAIVDAALWNLSVALSGKAPSLHEHPMEQITGLLSALAGKMDASTTFDLDDLTDVSGTAAAAIGYVLVKAAGGWQPSSPSAALGAHQHATGDIVGLTAAINSAVAAVIASAPTTLDTLNELAAALGDDPNFSATITALIGTKAARAITVSAGTGLTGGGDLSANRTLSHADTSSAGSANNTGVNFIQGITLDGFGHVTALDSTSLLTALAAGTGAGGVGSYAMLYRTTGGEALPGTTASGSNLEYSNANGNTSGTSPGGTWRCMGYHNTSPEGRKVTLWLRIS</sequence>
<organism evidence="1 2">
    <name type="scientific">Rhizobium etli 8C-3</name>
    <dbReference type="NCBI Taxonomy" id="538025"/>
    <lineage>
        <taxon>Bacteria</taxon>
        <taxon>Pseudomonadati</taxon>
        <taxon>Pseudomonadota</taxon>
        <taxon>Alphaproteobacteria</taxon>
        <taxon>Hyphomicrobiales</taxon>
        <taxon>Rhizobiaceae</taxon>
        <taxon>Rhizobium/Agrobacterium group</taxon>
        <taxon>Rhizobium</taxon>
    </lineage>
</organism>